<keyword evidence="1" id="KW-0472">Membrane</keyword>
<dbReference type="OrthoDB" id="9972261at2"/>
<accession>A0A2R4TA76</accession>
<dbReference type="GeneID" id="55659743"/>
<feature type="transmembrane region" description="Helical" evidence="1">
    <location>
        <begin position="155"/>
        <end position="172"/>
    </location>
</feature>
<dbReference type="KEGG" id="slk:SLUN_31310"/>
<dbReference type="RefSeq" id="WP_108153321.1">
    <property type="nucleotide sequence ID" value="NZ_CP026304.1"/>
</dbReference>
<evidence type="ECO:0000313" key="3">
    <source>
        <dbReference type="Proteomes" id="UP000244201"/>
    </source>
</evidence>
<proteinExistence type="predicted"/>
<gene>
    <name evidence="2" type="ORF">SLUN_31310</name>
</gene>
<feature type="transmembrane region" description="Helical" evidence="1">
    <location>
        <begin position="184"/>
        <end position="204"/>
    </location>
</feature>
<keyword evidence="3" id="KW-1185">Reference proteome</keyword>
<name>A0A2R4TA76_9ACTN</name>
<evidence type="ECO:0000313" key="2">
    <source>
        <dbReference type="EMBL" id="AVZ76032.1"/>
    </source>
</evidence>
<evidence type="ECO:0000256" key="1">
    <source>
        <dbReference type="SAM" id="Phobius"/>
    </source>
</evidence>
<feature type="transmembrane region" description="Helical" evidence="1">
    <location>
        <begin position="74"/>
        <end position="93"/>
    </location>
</feature>
<dbReference type="Proteomes" id="UP000244201">
    <property type="component" value="Chromosome"/>
</dbReference>
<feature type="transmembrane region" description="Helical" evidence="1">
    <location>
        <begin position="105"/>
        <end position="126"/>
    </location>
</feature>
<sequence length="205" mass="22093">MDTPGQMLDLGRFTVKAKRWLVGAAIGIWLLLLFVVIPETWKLLDRAEMLGAAAISGTPSASAGDAAYTKLYTAAYLGSISPAIVSVVVYLLWRTRHALEERVPTLLLLSLVGLATCQAASVTAAWGDQYTGAAIYEELESAGISLWGRDAIERGWYVGYAALVAGAAVLSFSFSRQPRHQMSWVLGLMPFAVGVPWMLLAGPYL</sequence>
<organism evidence="2 3">
    <name type="scientific">Streptomyces lunaelactis</name>
    <dbReference type="NCBI Taxonomy" id="1535768"/>
    <lineage>
        <taxon>Bacteria</taxon>
        <taxon>Bacillati</taxon>
        <taxon>Actinomycetota</taxon>
        <taxon>Actinomycetes</taxon>
        <taxon>Kitasatosporales</taxon>
        <taxon>Streptomycetaceae</taxon>
        <taxon>Streptomyces</taxon>
    </lineage>
</organism>
<keyword evidence="1" id="KW-1133">Transmembrane helix</keyword>
<protein>
    <submittedName>
        <fullName evidence="2">Uncharacterized protein</fullName>
    </submittedName>
</protein>
<keyword evidence="1" id="KW-0812">Transmembrane</keyword>
<feature type="transmembrane region" description="Helical" evidence="1">
    <location>
        <begin position="20"/>
        <end position="37"/>
    </location>
</feature>
<dbReference type="AlphaFoldDB" id="A0A2R4TA76"/>
<dbReference type="EMBL" id="CP026304">
    <property type="protein sequence ID" value="AVZ76032.1"/>
    <property type="molecule type" value="Genomic_DNA"/>
</dbReference>
<reference evidence="2 3" key="1">
    <citation type="submission" date="2018-01" db="EMBL/GenBank/DDBJ databases">
        <title>Complete genome sequence of Streptomyces lunaelactis MM109T, a Ferroverdin A producer isolated from cave moonmilk deposits.</title>
        <authorList>
            <person name="Naome A."/>
            <person name="Martinet L."/>
            <person name="Maciejewska M."/>
            <person name="Anderssen S."/>
            <person name="Adam D."/>
            <person name="Tenconi E."/>
            <person name="Deflandre B."/>
            <person name="Arguelles-Arias A."/>
            <person name="Calusinska M."/>
            <person name="Copieters W."/>
            <person name="Karim L."/>
            <person name="Hanikenne M."/>
            <person name="Baurain D."/>
            <person name="van Wezel G."/>
            <person name="Smargiasso N."/>
            <person name="de Pauw E."/>
            <person name="Delfosse P."/>
            <person name="Rigali S."/>
        </authorList>
    </citation>
    <scope>NUCLEOTIDE SEQUENCE [LARGE SCALE GENOMIC DNA]</scope>
    <source>
        <strain evidence="2 3">MM109</strain>
    </source>
</reference>